<evidence type="ECO:0000259" key="1">
    <source>
        <dbReference type="PROSITE" id="PS50206"/>
    </source>
</evidence>
<organism evidence="2 3">
    <name type="scientific">Paraflavitalea soli</name>
    <dbReference type="NCBI Taxonomy" id="2315862"/>
    <lineage>
        <taxon>Bacteria</taxon>
        <taxon>Pseudomonadati</taxon>
        <taxon>Bacteroidota</taxon>
        <taxon>Chitinophagia</taxon>
        <taxon>Chitinophagales</taxon>
        <taxon>Chitinophagaceae</taxon>
        <taxon>Paraflavitalea</taxon>
    </lineage>
</organism>
<dbReference type="Pfam" id="PF00581">
    <property type="entry name" value="Rhodanese"/>
    <property type="match status" value="1"/>
</dbReference>
<dbReference type="Gene3D" id="3.40.250.10">
    <property type="entry name" value="Rhodanese-like domain"/>
    <property type="match status" value="1"/>
</dbReference>
<accession>A0A3B7MIX5</accession>
<dbReference type="InterPro" id="IPR001763">
    <property type="entry name" value="Rhodanese-like_dom"/>
</dbReference>
<dbReference type="SUPFAM" id="SSF52821">
    <property type="entry name" value="Rhodanese/Cell cycle control phosphatase"/>
    <property type="match status" value="1"/>
</dbReference>
<dbReference type="EMBL" id="CP032157">
    <property type="protein sequence ID" value="AXY74362.1"/>
    <property type="molecule type" value="Genomic_DNA"/>
</dbReference>
<dbReference type="Proteomes" id="UP000263900">
    <property type="component" value="Chromosome"/>
</dbReference>
<name>A0A3B7MIX5_9BACT</name>
<gene>
    <name evidence="2" type="ORF">D3H65_10405</name>
</gene>
<reference evidence="2 3" key="1">
    <citation type="submission" date="2018-09" db="EMBL/GenBank/DDBJ databases">
        <title>Genome sequencing of strain 6GH32-13.</title>
        <authorList>
            <person name="Weon H.-Y."/>
            <person name="Heo J."/>
            <person name="Kwon S.-W."/>
        </authorList>
    </citation>
    <scope>NUCLEOTIDE SEQUENCE [LARGE SCALE GENOMIC DNA]</scope>
    <source>
        <strain evidence="2 3">5GH32-13</strain>
    </source>
</reference>
<sequence length="159" mass="17798">MSNAHWFHSSYSCIFVMKTVTITEHIINFVFMKHLLKAFILLFVSGTAAAQTKTTVAPAEFEKGLQTKGVQLLDVRRPEEFKEGHIKGAILANWQDEKQFQEQAAKLDKSKPVYVYCLAGVRGDKAASWLVKNGFTSVINLEDGIKAWKEAGKPTVAEH</sequence>
<dbReference type="AlphaFoldDB" id="A0A3B7MIX5"/>
<evidence type="ECO:0000313" key="2">
    <source>
        <dbReference type="EMBL" id="AXY74362.1"/>
    </source>
</evidence>
<dbReference type="SMART" id="SM00450">
    <property type="entry name" value="RHOD"/>
    <property type="match status" value="1"/>
</dbReference>
<dbReference type="PANTHER" id="PTHR43031">
    <property type="entry name" value="FAD-DEPENDENT OXIDOREDUCTASE"/>
    <property type="match status" value="1"/>
</dbReference>
<evidence type="ECO:0000313" key="3">
    <source>
        <dbReference type="Proteomes" id="UP000263900"/>
    </source>
</evidence>
<feature type="domain" description="Rhodanese" evidence="1">
    <location>
        <begin position="66"/>
        <end position="157"/>
    </location>
</feature>
<dbReference type="KEGG" id="pseg:D3H65_10405"/>
<dbReference type="InterPro" id="IPR036873">
    <property type="entry name" value="Rhodanese-like_dom_sf"/>
</dbReference>
<proteinExistence type="predicted"/>
<dbReference type="PROSITE" id="PS50206">
    <property type="entry name" value="RHODANESE_3"/>
    <property type="match status" value="1"/>
</dbReference>
<dbReference type="InterPro" id="IPR050229">
    <property type="entry name" value="GlpE_sulfurtransferase"/>
</dbReference>
<dbReference type="PANTHER" id="PTHR43031:SF1">
    <property type="entry name" value="PYRIDINE NUCLEOTIDE-DISULPHIDE OXIDOREDUCTASE"/>
    <property type="match status" value="1"/>
</dbReference>
<dbReference type="OrthoDB" id="9808735at2"/>
<dbReference type="CDD" id="cd00158">
    <property type="entry name" value="RHOD"/>
    <property type="match status" value="1"/>
</dbReference>
<protein>
    <submittedName>
        <fullName evidence="2">Rhodanese-like domain-containing protein</fullName>
    </submittedName>
</protein>
<keyword evidence="3" id="KW-1185">Reference proteome</keyword>